<dbReference type="InterPro" id="IPR029063">
    <property type="entry name" value="SAM-dependent_MTases_sf"/>
</dbReference>
<sequence>MYYLDFLRQLHQRLEPRRYLEIGVRLGHSMGVSRCQSVGIDPAFAIDSELHAEVHIFRTTSDEYFSRPDPLAPVGGEPFDFAFIDGMHLFEFALRDFIYTERHSSPSTLALFDDMLPRTADEAARDRHTKAWTGDIYPIIPVLEKYRPEVLTIAVGTQPTGLLMVLGLDPTNTVLSDNYDAIMAEFRHPDPQPVPQVILDRTFVQSPERVLATPLLDILVEARTNPAGVTTRLRDAAAQHLGPAYAG</sequence>
<gene>
    <name evidence="1" type="ORF">GCM10023349_19210</name>
</gene>
<name>A0ABP8X7Q2_9ACTN</name>
<dbReference type="Gene3D" id="3.40.50.150">
    <property type="entry name" value="Vaccinia Virus protein VP39"/>
    <property type="match status" value="1"/>
</dbReference>
<dbReference type="EMBL" id="BAABKM010000002">
    <property type="protein sequence ID" value="GAA4702192.1"/>
    <property type="molecule type" value="Genomic_DNA"/>
</dbReference>
<proteinExistence type="predicted"/>
<dbReference type="SUPFAM" id="SSF53335">
    <property type="entry name" value="S-adenosyl-L-methionine-dependent methyltransferases"/>
    <property type="match status" value="1"/>
</dbReference>
<dbReference type="Pfam" id="PF13578">
    <property type="entry name" value="Methyltransf_24"/>
    <property type="match status" value="1"/>
</dbReference>
<reference evidence="2" key="1">
    <citation type="journal article" date="2019" name="Int. J. Syst. Evol. Microbiol.">
        <title>The Global Catalogue of Microorganisms (GCM) 10K type strain sequencing project: providing services to taxonomists for standard genome sequencing and annotation.</title>
        <authorList>
            <consortium name="The Broad Institute Genomics Platform"/>
            <consortium name="The Broad Institute Genome Sequencing Center for Infectious Disease"/>
            <person name="Wu L."/>
            <person name="Ma J."/>
        </authorList>
    </citation>
    <scope>NUCLEOTIDE SEQUENCE [LARGE SCALE GENOMIC DNA]</scope>
    <source>
        <strain evidence="2">JCM 18531</strain>
    </source>
</reference>
<comment type="caution">
    <text evidence="1">The sequence shown here is derived from an EMBL/GenBank/DDBJ whole genome shotgun (WGS) entry which is preliminary data.</text>
</comment>
<accession>A0ABP8X7Q2</accession>
<dbReference type="RefSeq" id="WP_345521029.1">
    <property type="nucleotide sequence ID" value="NZ_BAABKM010000002.1"/>
</dbReference>
<keyword evidence="2" id="KW-1185">Reference proteome</keyword>
<dbReference type="Proteomes" id="UP001499974">
    <property type="component" value="Unassembled WGS sequence"/>
</dbReference>
<organism evidence="1 2">
    <name type="scientific">Nocardioides conyzicola</name>
    <dbReference type="NCBI Taxonomy" id="1651781"/>
    <lineage>
        <taxon>Bacteria</taxon>
        <taxon>Bacillati</taxon>
        <taxon>Actinomycetota</taxon>
        <taxon>Actinomycetes</taxon>
        <taxon>Propionibacteriales</taxon>
        <taxon>Nocardioidaceae</taxon>
        <taxon>Nocardioides</taxon>
    </lineage>
</organism>
<evidence type="ECO:0008006" key="3">
    <source>
        <dbReference type="Google" id="ProtNLM"/>
    </source>
</evidence>
<evidence type="ECO:0000313" key="2">
    <source>
        <dbReference type="Proteomes" id="UP001499974"/>
    </source>
</evidence>
<evidence type="ECO:0000313" key="1">
    <source>
        <dbReference type="EMBL" id="GAA4702192.1"/>
    </source>
</evidence>
<protein>
    <recommendedName>
        <fullName evidence="3">Class I SAM-dependent methyltransferase</fullName>
    </recommendedName>
</protein>